<organism evidence="6 7">
    <name type="scientific">Lodderomyces elongisporus (strain ATCC 11503 / CBS 2605 / JCM 1781 / NBRC 1676 / NRRL YB-4239)</name>
    <name type="common">Yeast</name>
    <name type="synonym">Saccharomyces elongisporus</name>
    <dbReference type="NCBI Taxonomy" id="379508"/>
    <lineage>
        <taxon>Eukaryota</taxon>
        <taxon>Fungi</taxon>
        <taxon>Dikarya</taxon>
        <taxon>Ascomycota</taxon>
        <taxon>Saccharomycotina</taxon>
        <taxon>Pichiomycetes</taxon>
        <taxon>Debaryomycetaceae</taxon>
        <taxon>Candida/Lodderomyces clade</taxon>
        <taxon>Lodderomyces</taxon>
    </lineage>
</organism>
<dbReference type="GO" id="GO:0000009">
    <property type="term" value="F:alpha-1,6-mannosyltransferase activity"/>
    <property type="evidence" value="ECO:0007669"/>
    <property type="project" value="TreeGrafter"/>
</dbReference>
<dbReference type="KEGG" id="lel:PVL30_001596"/>
<keyword evidence="5" id="KW-0472">Membrane</keyword>
<keyword evidence="4" id="KW-0175">Coiled coil</keyword>
<keyword evidence="2" id="KW-0328">Glycosyltransferase</keyword>
<keyword evidence="3" id="KW-0808">Transferase</keyword>
<evidence type="ECO:0000256" key="4">
    <source>
        <dbReference type="SAM" id="Coils"/>
    </source>
</evidence>
<dbReference type="STRING" id="379508.A5DW89"/>
<feature type="coiled-coil region" evidence="4">
    <location>
        <begin position="126"/>
        <end position="153"/>
    </location>
</feature>
<dbReference type="VEuPathDB" id="FungiDB:LELG_01625"/>
<evidence type="ECO:0000313" key="7">
    <source>
        <dbReference type="Proteomes" id="UP000001996"/>
    </source>
</evidence>
<reference evidence="6 7" key="1">
    <citation type="journal article" date="2009" name="Nature">
        <title>Evolution of pathogenicity and sexual reproduction in eight Candida genomes.</title>
        <authorList>
            <person name="Butler G."/>
            <person name="Rasmussen M.D."/>
            <person name="Lin M.F."/>
            <person name="Santos M.A."/>
            <person name="Sakthikumar S."/>
            <person name="Munro C.A."/>
            <person name="Rheinbay E."/>
            <person name="Grabherr M."/>
            <person name="Forche A."/>
            <person name="Reedy J.L."/>
            <person name="Agrafioti I."/>
            <person name="Arnaud M.B."/>
            <person name="Bates S."/>
            <person name="Brown A.J."/>
            <person name="Brunke S."/>
            <person name="Costanzo M.C."/>
            <person name="Fitzpatrick D.A."/>
            <person name="de Groot P.W."/>
            <person name="Harris D."/>
            <person name="Hoyer L.L."/>
            <person name="Hube B."/>
            <person name="Klis F.M."/>
            <person name="Kodira C."/>
            <person name="Lennard N."/>
            <person name="Logue M.E."/>
            <person name="Martin R."/>
            <person name="Neiman A.M."/>
            <person name="Nikolaou E."/>
            <person name="Quail M.A."/>
            <person name="Quinn J."/>
            <person name="Santos M.C."/>
            <person name="Schmitzberger F.F."/>
            <person name="Sherlock G."/>
            <person name="Shah P."/>
            <person name="Silverstein K.A."/>
            <person name="Skrzypek M.S."/>
            <person name="Soll D."/>
            <person name="Staggs R."/>
            <person name="Stansfield I."/>
            <person name="Stumpf M.P."/>
            <person name="Sudbery P.E."/>
            <person name="Srikantha T."/>
            <person name="Zeng Q."/>
            <person name="Berman J."/>
            <person name="Berriman M."/>
            <person name="Heitman J."/>
            <person name="Gow N.A."/>
            <person name="Lorenz M.C."/>
            <person name="Birren B.W."/>
            <person name="Kellis M."/>
            <person name="Cuomo C.A."/>
        </authorList>
    </citation>
    <scope>NUCLEOTIDE SEQUENCE [LARGE SCALE GENOMIC DNA]</scope>
    <source>
        <strain evidence="7">ATCC 11503 / BCRC 21390 / CBS 2605 / JCM 1781 / NBRC 1676 / NRRL YB-4239</strain>
    </source>
</reference>
<dbReference type="InterPro" id="IPR008630">
    <property type="entry name" value="Glyco_trans_34"/>
</dbReference>
<dbReference type="GeneID" id="5233900"/>
<dbReference type="GO" id="GO:0006487">
    <property type="term" value="P:protein N-linked glycosylation"/>
    <property type="evidence" value="ECO:0007669"/>
    <property type="project" value="TreeGrafter"/>
</dbReference>
<dbReference type="FunCoup" id="A5DW89">
    <property type="interactions" value="98"/>
</dbReference>
<sequence>MFHNSNKKNVFKPRYDNSQSFLPLPATFSRINNKRRLSLVIVGLILIWFFFNPLAFLSLHLKTSKIPQYPPAHPYSTKHIVETLSRFIFPPIEHAPLLKQLGAAKLVATLKLVDSDRVELRPLTLLENENFEIQQAKERDENAKDTFMKAKNTFKNQDRVVYKPKPGAEYPDVVIVTVVDFDRYSLDGLSKIVQNRVDYAHFNKYGIYVRWKQEFTSQLGSLAALDDAEKSKWTRLFALEAAMLAFPESSWFWYLDEDALIMDLNSNLNKQFLSAEILNQRILRDQPLIPPDGLIKTYKSTKPQNVKLILTQSDSKIETNSFLIKNDKASEGFGKALVQIWSNSLYMNYQSFPYGPDSALTHILQWHPFVLSKTAIIPGKVIAASHDIPKDDETKEGGKEKVGYEDGDFVVQWSSCKTAQECETILNIYHSKLKPSKR</sequence>
<keyword evidence="5" id="KW-0812">Transmembrane</keyword>
<evidence type="ECO:0000313" key="6">
    <source>
        <dbReference type="EMBL" id="EDK43447.1"/>
    </source>
</evidence>
<dbReference type="GO" id="GO:0000136">
    <property type="term" value="C:mannan polymerase complex"/>
    <property type="evidence" value="ECO:0007669"/>
    <property type="project" value="TreeGrafter"/>
</dbReference>
<evidence type="ECO:0000256" key="1">
    <source>
        <dbReference type="ARBA" id="ARBA00005664"/>
    </source>
</evidence>
<dbReference type="HOGENOM" id="CLU_021434_1_0_1"/>
<dbReference type="InParanoid" id="A5DW89"/>
<evidence type="ECO:0000256" key="2">
    <source>
        <dbReference type="ARBA" id="ARBA00022676"/>
    </source>
</evidence>
<dbReference type="PANTHER" id="PTHR31306">
    <property type="entry name" value="ALPHA-1,6-MANNOSYLTRANSFERASE MNN11-RELATED"/>
    <property type="match status" value="1"/>
</dbReference>
<evidence type="ECO:0000256" key="3">
    <source>
        <dbReference type="ARBA" id="ARBA00022679"/>
    </source>
</evidence>
<evidence type="ECO:0000256" key="5">
    <source>
        <dbReference type="SAM" id="Phobius"/>
    </source>
</evidence>
<dbReference type="PANTHER" id="PTHR31306:SF10">
    <property type="entry name" value="ALPHA-1,6-MANNOSYLTRANSFERASE MNN11-RELATED"/>
    <property type="match status" value="1"/>
</dbReference>
<dbReference type="Gene3D" id="3.90.550.10">
    <property type="entry name" value="Spore Coat Polysaccharide Biosynthesis Protein SpsA, Chain A"/>
    <property type="match status" value="1"/>
</dbReference>
<comment type="similarity">
    <text evidence="1">Belongs to the glycosyltransferase 34 family.</text>
</comment>
<feature type="transmembrane region" description="Helical" evidence="5">
    <location>
        <begin position="37"/>
        <end position="61"/>
    </location>
</feature>
<keyword evidence="5" id="KW-1133">Transmembrane helix</keyword>
<dbReference type="InterPro" id="IPR029044">
    <property type="entry name" value="Nucleotide-diphossugar_trans"/>
</dbReference>
<gene>
    <name evidence="6" type="ORF">LELG_01625</name>
</gene>
<evidence type="ECO:0008006" key="8">
    <source>
        <dbReference type="Google" id="ProtNLM"/>
    </source>
</evidence>
<dbReference type="eggNOG" id="KOG4748">
    <property type="taxonomic scope" value="Eukaryota"/>
</dbReference>
<name>A5DW89_LODEL</name>
<dbReference type="OrthoDB" id="205108at2759"/>
<dbReference type="EMBL" id="CH981525">
    <property type="protein sequence ID" value="EDK43447.1"/>
    <property type="molecule type" value="Genomic_DNA"/>
</dbReference>
<proteinExistence type="inferred from homology"/>
<dbReference type="Pfam" id="PF05637">
    <property type="entry name" value="Glyco_transf_34"/>
    <property type="match status" value="1"/>
</dbReference>
<dbReference type="AlphaFoldDB" id="A5DW89"/>
<dbReference type="OMA" id="IKTYNHF"/>
<keyword evidence="7" id="KW-1185">Reference proteome</keyword>
<dbReference type="Proteomes" id="UP000001996">
    <property type="component" value="Unassembled WGS sequence"/>
</dbReference>
<protein>
    <recommendedName>
        <fullName evidence="8">Alpha-1,6-mannosyltransferase MNN11</fullName>
    </recommendedName>
</protein>
<accession>A5DW89</accession>